<gene>
    <name evidence="1" type="ORF">C6I21_06860</name>
</gene>
<comment type="caution">
    <text evidence="1">The sequence shown here is derived from an EMBL/GenBank/DDBJ whole genome shotgun (WGS) entry which is preliminary data.</text>
</comment>
<evidence type="ECO:0000313" key="2">
    <source>
        <dbReference type="Proteomes" id="UP000243650"/>
    </source>
</evidence>
<keyword evidence="2" id="KW-1185">Reference proteome</keyword>
<dbReference type="Proteomes" id="UP000243650">
    <property type="component" value="Unassembled WGS sequence"/>
</dbReference>
<evidence type="ECO:0000313" key="1">
    <source>
        <dbReference type="EMBL" id="PRO66016.1"/>
    </source>
</evidence>
<name>A0A2P6MIA0_ALKUR</name>
<accession>A0A2P6MIA0</accession>
<protein>
    <submittedName>
        <fullName evidence="1">Uncharacterized protein</fullName>
    </submittedName>
</protein>
<sequence length="86" mass="9887">MRVRCFWSDPDVKRSFRTFTCSQPLVLFSGMTKKHSFPFSVQVMGQYGSYFMSAGVTLSCFDTVIIMKFTRSCQVLPDFMLQSVSE</sequence>
<reference evidence="1 2" key="1">
    <citation type="submission" date="2018-03" db="EMBL/GenBank/DDBJ databases">
        <title>Bacillus urumqiensis sp. nov., a moderately haloalkaliphilic bacterium isolated from a salt lake.</title>
        <authorList>
            <person name="Zhao B."/>
            <person name="Liao Z."/>
        </authorList>
    </citation>
    <scope>NUCLEOTIDE SEQUENCE [LARGE SCALE GENOMIC DNA]</scope>
    <source>
        <strain evidence="1 2">BZ-SZ-XJ18</strain>
    </source>
</reference>
<dbReference type="AlphaFoldDB" id="A0A2P6MIA0"/>
<organism evidence="1 2">
    <name type="scientific">Alkalicoccus urumqiensis</name>
    <name type="common">Bacillus urumqiensis</name>
    <dbReference type="NCBI Taxonomy" id="1548213"/>
    <lineage>
        <taxon>Bacteria</taxon>
        <taxon>Bacillati</taxon>
        <taxon>Bacillota</taxon>
        <taxon>Bacilli</taxon>
        <taxon>Bacillales</taxon>
        <taxon>Bacillaceae</taxon>
        <taxon>Alkalicoccus</taxon>
    </lineage>
</organism>
<dbReference type="EMBL" id="PVNS01000005">
    <property type="protein sequence ID" value="PRO66016.1"/>
    <property type="molecule type" value="Genomic_DNA"/>
</dbReference>
<proteinExistence type="predicted"/>